<reference evidence="4 5" key="1">
    <citation type="submission" date="2018-05" db="EMBL/GenBank/DDBJ databases">
        <title>Acuticoccus sediminis sp. nov., isolated from deep-sea sediment of Indian Ocean.</title>
        <authorList>
            <person name="Liu X."/>
            <person name="Lai Q."/>
            <person name="Du Y."/>
            <person name="Sun F."/>
            <person name="Zhang X."/>
            <person name="Wang S."/>
            <person name="Shao Z."/>
        </authorList>
    </citation>
    <scope>NUCLEOTIDE SEQUENCE [LARGE SCALE GENOMIC DNA]</scope>
    <source>
        <strain evidence="4 5">PTG4-2</strain>
    </source>
</reference>
<dbReference type="NCBIfam" id="TIGR00369">
    <property type="entry name" value="unchar_dom_1"/>
    <property type="match status" value="1"/>
</dbReference>
<dbReference type="Pfam" id="PF03061">
    <property type="entry name" value="4HBT"/>
    <property type="match status" value="1"/>
</dbReference>
<dbReference type="EMBL" id="QHHQ01000001">
    <property type="protein sequence ID" value="RAI04001.1"/>
    <property type="molecule type" value="Genomic_DNA"/>
</dbReference>
<evidence type="ECO:0000313" key="5">
    <source>
        <dbReference type="Proteomes" id="UP000249590"/>
    </source>
</evidence>
<protein>
    <recommendedName>
        <fullName evidence="3">Thioesterase domain-containing protein</fullName>
    </recommendedName>
</protein>
<sequence length="202" mass="21619">MRRRRRHVHGSDFTPGAILAPSNAISIGLSVIRPLYSSAGPSATRGHRMQDQPRAHNGPSGLEQLRTLIADPNRMPTMGKTLNFELVSADLERVVFRGTPTDQFMNPLGTVHGGWASAILDSALGCATHVTLAPGELFTTLELKVNLTRAIRPDGRALTATGRMVTRGRRVAVTEATLADDDGKVYAHGTSTCMIMPPGSAL</sequence>
<dbReference type="GO" id="GO:0061522">
    <property type="term" value="F:1,4-dihydroxy-2-naphthoyl-CoA thioesterase activity"/>
    <property type="evidence" value="ECO:0007669"/>
    <property type="project" value="TreeGrafter"/>
</dbReference>
<evidence type="ECO:0000256" key="1">
    <source>
        <dbReference type="ARBA" id="ARBA00022801"/>
    </source>
</evidence>
<dbReference type="PANTHER" id="PTHR43240:SF1">
    <property type="entry name" value="BLR5584 PROTEIN"/>
    <property type="match status" value="1"/>
</dbReference>
<evidence type="ECO:0000259" key="3">
    <source>
        <dbReference type="Pfam" id="PF03061"/>
    </source>
</evidence>
<dbReference type="Gene3D" id="3.10.129.10">
    <property type="entry name" value="Hotdog Thioesterase"/>
    <property type="match status" value="1"/>
</dbReference>
<keyword evidence="5" id="KW-1185">Reference proteome</keyword>
<dbReference type="Proteomes" id="UP000249590">
    <property type="component" value="Unassembled WGS sequence"/>
</dbReference>
<evidence type="ECO:0000313" key="4">
    <source>
        <dbReference type="EMBL" id="RAI04001.1"/>
    </source>
</evidence>
<dbReference type="InterPro" id="IPR029069">
    <property type="entry name" value="HotDog_dom_sf"/>
</dbReference>
<organism evidence="4 5">
    <name type="scientific">Acuticoccus sediminis</name>
    <dbReference type="NCBI Taxonomy" id="2184697"/>
    <lineage>
        <taxon>Bacteria</taxon>
        <taxon>Pseudomonadati</taxon>
        <taxon>Pseudomonadota</taxon>
        <taxon>Alphaproteobacteria</taxon>
        <taxon>Hyphomicrobiales</taxon>
        <taxon>Amorphaceae</taxon>
        <taxon>Acuticoccus</taxon>
    </lineage>
</organism>
<feature type="region of interest" description="Disordered" evidence="2">
    <location>
        <begin position="40"/>
        <end position="60"/>
    </location>
</feature>
<dbReference type="CDD" id="cd03443">
    <property type="entry name" value="PaaI_thioesterase"/>
    <property type="match status" value="1"/>
</dbReference>
<comment type="caution">
    <text evidence="4">The sequence shown here is derived from an EMBL/GenBank/DDBJ whole genome shotgun (WGS) entry which is preliminary data.</text>
</comment>
<keyword evidence="1" id="KW-0378">Hydrolase</keyword>
<dbReference type="PANTHER" id="PTHR43240">
    <property type="entry name" value="1,4-DIHYDROXY-2-NAPHTHOYL-COA THIOESTERASE 1"/>
    <property type="match status" value="1"/>
</dbReference>
<dbReference type="AlphaFoldDB" id="A0A8B2NYU1"/>
<dbReference type="InterPro" id="IPR003736">
    <property type="entry name" value="PAAI_dom"/>
</dbReference>
<gene>
    <name evidence="4" type="ORF">DLJ53_05925</name>
</gene>
<dbReference type="SUPFAM" id="SSF54637">
    <property type="entry name" value="Thioesterase/thiol ester dehydrase-isomerase"/>
    <property type="match status" value="1"/>
</dbReference>
<accession>A0A8B2NYU1</accession>
<name>A0A8B2NYU1_9HYPH</name>
<dbReference type="GO" id="GO:0005829">
    <property type="term" value="C:cytosol"/>
    <property type="evidence" value="ECO:0007669"/>
    <property type="project" value="TreeGrafter"/>
</dbReference>
<feature type="domain" description="Thioesterase" evidence="3">
    <location>
        <begin position="109"/>
        <end position="185"/>
    </location>
</feature>
<proteinExistence type="predicted"/>
<evidence type="ECO:0000256" key="2">
    <source>
        <dbReference type="SAM" id="MobiDB-lite"/>
    </source>
</evidence>
<dbReference type="InterPro" id="IPR006683">
    <property type="entry name" value="Thioestr_dom"/>
</dbReference>